<feature type="region of interest" description="Disordered" evidence="1">
    <location>
        <begin position="1"/>
        <end position="61"/>
    </location>
</feature>
<feature type="compositionally biased region" description="Acidic residues" evidence="1">
    <location>
        <begin position="37"/>
        <end position="52"/>
    </location>
</feature>
<name>A0ABY7TIY1_9SPHN</name>
<accession>A0ABY7TIY1</accession>
<dbReference type="EMBL" id="CP117411">
    <property type="protein sequence ID" value="WCT72687.1"/>
    <property type="molecule type" value="Genomic_DNA"/>
</dbReference>
<proteinExistence type="predicted"/>
<dbReference type="Proteomes" id="UP001220395">
    <property type="component" value="Chromosome"/>
</dbReference>
<evidence type="ECO:0000313" key="3">
    <source>
        <dbReference type="Proteomes" id="UP001220395"/>
    </source>
</evidence>
<evidence type="ECO:0000313" key="2">
    <source>
        <dbReference type="EMBL" id="WCT72687.1"/>
    </source>
</evidence>
<gene>
    <name evidence="2" type="ORF">PQ455_13730</name>
</gene>
<keyword evidence="3" id="KW-1185">Reference proteome</keyword>
<evidence type="ECO:0000256" key="1">
    <source>
        <dbReference type="SAM" id="MobiDB-lite"/>
    </source>
</evidence>
<sequence length="61" mass="6431">MTPDPELNKQLTDDIAVQGATESEQPSTAAEGSAGTDSDDAAEMEEAQEEAAEERKEGGYQ</sequence>
<feature type="compositionally biased region" description="Polar residues" evidence="1">
    <location>
        <begin position="20"/>
        <end position="30"/>
    </location>
</feature>
<protein>
    <submittedName>
        <fullName evidence="2">Uncharacterized protein</fullName>
    </submittedName>
</protein>
<dbReference type="RefSeq" id="WP_273686656.1">
    <property type="nucleotide sequence ID" value="NZ_CP117411.1"/>
</dbReference>
<organism evidence="2 3">
    <name type="scientific">Sphingomonas naphthae</name>
    <dbReference type="NCBI Taxonomy" id="1813468"/>
    <lineage>
        <taxon>Bacteria</taxon>
        <taxon>Pseudomonadati</taxon>
        <taxon>Pseudomonadota</taxon>
        <taxon>Alphaproteobacteria</taxon>
        <taxon>Sphingomonadales</taxon>
        <taxon>Sphingomonadaceae</taxon>
        <taxon>Sphingomonas</taxon>
    </lineage>
</organism>
<reference evidence="2 3" key="1">
    <citation type="submission" date="2023-02" db="EMBL/GenBank/DDBJ databases">
        <title>Genome sequence of Sphingomonas naphthae.</title>
        <authorList>
            <person name="Kim S."/>
            <person name="Heo J."/>
            <person name="Kwon S.-W."/>
        </authorList>
    </citation>
    <scope>NUCLEOTIDE SEQUENCE [LARGE SCALE GENOMIC DNA]</scope>
    <source>
        <strain evidence="2 3">KACC 18716</strain>
    </source>
</reference>